<dbReference type="OrthoDB" id="286301at2759"/>
<proteinExistence type="predicted"/>
<evidence type="ECO:0000313" key="3">
    <source>
        <dbReference type="EMBL" id="CAH1776756.1"/>
    </source>
</evidence>
<organism evidence="3 4">
    <name type="scientific">Owenia fusiformis</name>
    <name type="common">Polychaete worm</name>
    <dbReference type="NCBI Taxonomy" id="6347"/>
    <lineage>
        <taxon>Eukaryota</taxon>
        <taxon>Metazoa</taxon>
        <taxon>Spiralia</taxon>
        <taxon>Lophotrochozoa</taxon>
        <taxon>Annelida</taxon>
        <taxon>Polychaeta</taxon>
        <taxon>Sedentaria</taxon>
        <taxon>Canalipalpata</taxon>
        <taxon>Sabellida</taxon>
        <taxon>Oweniida</taxon>
        <taxon>Oweniidae</taxon>
        <taxon>Owenia</taxon>
    </lineage>
</organism>
<dbReference type="SUPFAM" id="SSF82153">
    <property type="entry name" value="FAS1 domain"/>
    <property type="match status" value="4"/>
</dbReference>
<dbReference type="GO" id="GO:0030198">
    <property type="term" value="P:extracellular matrix organization"/>
    <property type="evidence" value="ECO:0007669"/>
    <property type="project" value="TreeGrafter"/>
</dbReference>
<dbReference type="SMART" id="SM00554">
    <property type="entry name" value="FAS1"/>
    <property type="match status" value="4"/>
</dbReference>
<keyword evidence="2" id="KW-0812">Transmembrane</keyword>
<dbReference type="PANTHER" id="PTHR10900">
    <property type="entry name" value="PERIOSTIN-RELATED"/>
    <property type="match status" value="1"/>
</dbReference>
<feature type="compositionally biased region" description="Low complexity" evidence="1">
    <location>
        <begin position="726"/>
        <end position="736"/>
    </location>
</feature>
<dbReference type="FunFam" id="2.30.180.10:FF:000032">
    <property type="entry name" value="Fasciclin domain-containing protein, putative"/>
    <property type="match status" value="1"/>
</dbReference>
<dbReference type="PROSITE" id="PS50213">
    <property type="entry name" value="FAS1"/>
    <property type="match status" value="4"/>
</dbReference>
<keyword evidence="2" id="KW-0472">Membrane</keyword>
<protein>
    <submittedName>
        <fullName evidence="3">Uncharacterized protein</fullName>
    </submittedName>
</protein>
<dbReference type="EMBL" id="CAIIXF020000002">
    <property type="protein sequence ID" value="CAH1776756.1"/>
    <property type="molecule type" value="Genomic_DNA"/>
</dbReference>
<sequence length="1348" mass="149865">MPYTLSESEVSAARLLEGSVNSAMLSIGIIFVSIAVAMAMDSNFHMKKITITEPWMTLLKGPNVCSSQEVADTGERYSSKCMIAQHHDICGQETFIRFHCCPGYEILDGEKGCTGVTEMDNLYKSMDQYGSWNFQKETMVAGLQDTLENKGAFTLFSPLDNAVSNMPTEMREQLDSDGENMIKNHVLRGRVYTSSMENGEELTTLSDTMSPIRVNKYDNGITTVNCARIVQADVETTNGLLNTVDRVIQPIHDKPSIFETLLHDPESRFNDLSAALITTELANTLRDNKGPYTIFAPTDEAFAAIPDDILSKVLADRSLLKALLQAHILRSDLCSASMTSQKNVVTMEGSKTKLGCLGRGKLAFGKAKTTKSDILTNNGIIHVIDAVNIPDIIKDARTLLSDMKIKVFTEKMEESGMADMLNPTDGDHTFLVPSDEAFNSMTLEQLKRLNTDPTVLKYHLIPGKITTNDVLDKQLIKTEGLNGAAAQFGVRVSVKRNGYSVNGAKIVDSNHKSGSGIIHVIDRVLFPPEPTVMDVIASNPSLSTFYELIQKSGYEERLRNADGHYTILAPSEYAFSYPGRKYVRELLNDTRRLENWVENHILWNEFHTVAAKPLMTYRMKALNGQIVNISRPNDRPTIVINDDGEITTRDVVSENGVVHIISRVIECEECDELNDDEDSKANSGNSVIIMKSNIKVKVEKPVIPENPDNNVINTFGGVPDRHRGRSSSGIRVSGGRSRSRGNLIGNEDLIERPVPDGEQSSLINLQGATLDHDGDKWVVVTISGKIIKLADLGVDIDFSSEPQLVRDGQKWYVVADENRYPLNLITNRSTDLHVSEDNFEIKTKQIDLYGAILKRENHNWIVETTNGATYNLNDMGVDIGLDSKPSLENVNGVWYCVLESGERFVINVDRAMTDESSTTSPIDTVEQTFTGVPELTSDDLFSFEGASLKKQLGKWILLTSTGQSVKLTNLGVNLRQNARPALSKTDSGWLITLPNGKSFTVVPPVPVEVTELEGAELFKHPDYASWYIRMNDNREIPVKYLIGVDILINAAKPTIILENDRWYLVTEDGTKYLIVTYTGERYVSEINTKEGFTFSGKDLETSKVQKINGLWFLTTQSSGTFELRDLGINVGSTETPSLENNGDAWFIVLSSGRRFRMNILNSFKLPSVNLDGARLVRSLGIWYLVTSSGERFNLKSVYGISLQSNARPKLLSQNGVWYITASGKRFDIPTTRDTQNENNALSDATLERDSDGSWRIVFNSGLQVHLTTLGLDSNDVRLHLENQDGKWYLRTDSGIRFSIQWDGSQMKFTQEGGQSSTVTKTIVTKTVTRIGPDGKVHRKVTTEVQNDE</sequence>
<dbReference type="Pfam" id="PF02469">
    <property type="entry name" value="Fasciclin"/>
    <property type="match status" value="4"/>
</dbReference>
<dbReference type="GO" id="GO:0050839">
    <property type="term" value="F:cell adhesion molecule binding"/>
    <property type="evidence" value="ECO:0007669"/>
    <property type="project" value="TreeGrafter"/>
</dbReference>
<reference evidence="3" key="1">
    <citation type="submission" date="2022-03" db="EMBL/GenBank/DDBJ databases">
        <authorList>
            <person name="Martin C."/>
        </authorList>
    </citation>
    <scope>NUCLEOTIDE SEQUENCE</scope>
</reference>
<evidence type="ECO:0000256" key="2">
    <source>
        <dbReference type="SAM" id="Phobius"/>
    </source>
</evidence>
<dbReference type="InterPro" id="IPR000782">
    <property type="entry name" value="FAS1_domain"/>
</dbReference>
<dbReference type="GO" id="GO:0007155">
    <property type="term" value="P:cell adhesion"/>
    <property type="evidence" value="ECO:0007669"/>
    <property type="project" value="TreeGrafter"/>
</dbReference>
<evidence type="ECO:0000313" key="4">
    <source>
        <dbReference type="Proteomes" id="UP000749559"/>
    </source>
</evidence>
<comment type="caution">
    <text evidence="3">The sequence shown here is derived from an EMBL/GenBank/DDBJ whole genome shotgun (WGS) entry which is preliminary data.</text>
</comment>
<dbReference type="PANTHER" id="PTHR10900:SF114">
    <property type="entry name" value="FAS1 DOMAIN-CONTAINING PROTEIN"/>
    <property type="match status" value="1"/>
</dbReference>
<keyword evidence="4" id="KW-1185">Reference proteome</keyword>
<dbReference type="InterPro" id="IPR050904">
    <property type="entry name" value="Adhesion/Biosynth-related"/>
</dbReference>
<dbReference type="Gene3D" id="2.30.180.10">
    <property type="entry name" value="FAS1 domain"/>
    <property type="match status" value="4"/>
</dbReference>
<gene>
    <name evidence="3" type="ORF">OFUS_LOCUS3900</name>
</gene>
<dbReference type="GO" id="GO:0005615">
    <property type="term" value="C:extracellular space"/>
    <property type="evidence" value="ECO:0007669"/>
    <property type="project" value="TreeGrafter"/>
</dbReference>
<keyword evidence="2" id="KW-1133">Transmembrane helix</keyword>
<accession>A0A8J1TFW7</accession>
<dbReference type="GO" id="GO:0031012">
    <property type="term" value="C:extracellular matrix"/>
    <property type="evidence" value="ECO:0007669"/>
    <property type="project" value="TreeGrafter"/>
</dbReference>
<dbReference type="InterPro" id="IPR036378">
    <property type="entry name" value="FAS1_dom_sf"/>
</dbReference>
<dbReference type="Proteomes" id="UP000749559">
    <property type="component" value="Unassembled WGS sequence"/>
</dbReference>
<evidence type="ECO:0000256" key="1">
    <source>
        <dbReference type="SAM" id="MobiDB-lite"/>
    </source>
</evidence>
<feature type="region of interest" description="Disordered" evidence="1">
    <location>
        <begin position="710"/>
        <end position="755"/>
    </location>
</feature>
<feature type="transmembrane region" description="Helical" evidence="2">
    <location>
        <begin position="20"/>
        <end position="40"/>
    </location>
</feature>
<name>A0A8J1TFW7_OWEFU</name>